<feature type="compositionally biased region" description="Low complexity" evidence="2">
    <location>
        <begin position="306"/>
        <end position="321"/>
    </location>
</feature>
<evidence type="ECO:0008006" key="5">
    <source>
        <dbReference type="Google" id="ProtNLM"/>
    </source>
</evidence>
<comment type="similarity">
    <text evidence="1">Belongs to the QWRF family.</text>
</comment>
<organism evidence="3">
    <name type="scientific">Salvia splendens</name>
    <name type="common">Scarlet sage</name>
    <dbReference type="NCBI Taxonomy" id="180675"/>
    <lineage>
        <taxon>Eukaryota</taxon>
        <taxon>Viridiplantae</taxon>
        <taxon>Streptophyta</taxon>
        <taxon>Embryophyta</taxon>
        <taxon>Tracheophyta</taxon>
        <taxon>Spermatophyta</taxon>
        <taxon>Magnoliopsida</taxon>
        <taxon>eudicotyledons</taxon>
        <taxon>Gunneridae</taxon>
        <taxon>Pentapetalae</taxon>
        <taxon>asterids</taxon>
        <taxon>lamiids</taxon>
        <taxon>Lamiales</taxon>
        <taxon>Lamiaceae</taxon>
        <taxon>Nepetoideae</taxon>
        <taxon>Mentheae</taxon>
        <taxon>Salviinae</taxon>
        <taxon>Salvia</taxon>
        <taxon>Salvia subgen. Calosphace</taxon>
        <taxon>core Calosphace</taxon>
    </lineage>
</organism>
<feature type="compositionally biased region" description="Low complexity" evidence="2">
    <location>
        <begin position="337"/>
        <end position="349"/>
    </location>
</feature>
<feature type="compositionally biased region" description="Polar residues" evidence="2">
    <location>
        <begin position="119"/>
        <end position="141"/>
    </location>
</feature>
<dbReference type="AlphaFoldDB" id="A0A8X8XHS9"/>
<comment type="caution">
    <text evidence="3">The sequence shown here is derived from an EMBL/GenBank/DDBJ whole genome shotgun (WGS) entry which is preliminary data.</text>
</comment>
<dbReference type="Pfam" id="PF04484">
    <property type="entry name" value="QWRF"/>
    <property type="match status" value="1"/>
</dbReference>
<evidence type="ECO:0000256" key="2">
    <source>
        <dbReference type="SAM" id="MobiDB-lite"/>
    </source>
</evidence>
<feature type="compositionally biased region" description="Basic and acidic residues" evidence="2">
    <location>
        <begin position="1"/>
        <end position="10"/>
    </location>
</feature>
<reference evidence="3" key="2">
    <citation type="submission" date="2020-08" db="EMBL/GenBank/DDBJ databases">
        <title>Plant Genome Project.</title>
        <authorList>
            <person name="Zhang R.-G."/>
        </authorList>
    </citation>
    <scope>NUCLEOTIDE SEQUENCE</scope>
    <source>
        <strain evidence="3">Huo1</strain>
        <tissue evidence="3">Leaf</tissue>
    </source>
</reference>
<dbReference type="EMBL" id="PNBA02000009">
    <property type="protein sequence ID" value="KAG6414171.1"/>
    <property type="molecule type" value="Genomic_DNA"/>
</dbReference>
<keyword evidence="4" id="KW-1185">Reference proteome</keyword>
<gene>
    <name evidence="3" type="ORF">SASPL_126889</name>
</gene>
<dbReference type="Proteomes" id="UP000298416">
    <property type="component" value="Unassembled WGS sequence"/>
</dbReference>
<dbReference type="GO" id="GO:0005880">
    <property type="term" value="C:nuclear microtubule"/>
    <property type="evidence" value="ECO:0007669"/>
    <property type="project" value="TreeGrafter"/>
</dbReference>
<feature type="region of interest" description="Disordered" evidence="2">
    <location>
        <begin position="297"/>
        <end position="376"/>
    </location>
</feature>
<feature type="compositionally biased region" description="Basic and acidic residues" evidence="2">
    <location>
        <begin position="149"/>
        <end position="164"/>
    </location>
</feature>
<evidence type="ECO:0000313" key="3">
    <source>
        <dbReference type="EMBL" id="KAG6414171.1"/>
    </source>
</evidence>
<feature type="compositionally biased region" description="Polar residues" evidence="2">
    <location>
        <begin position="240"/>
        <end position="250"/>
    </location>
</feature>
<dbReference type="GO" id="GO:0005737">
    <property type="term" value="C:cytoplasm"/>
    <property type="evidence" value="ECO:0007669"/>
    <property type="project" value="TreeGrafter"/>
</dbReference>
<sequence length="752" mass="82643">MDVCESEKAVGKQFITVTSRPPLVSADKKNGAPTRRSRTREVSSRYMSPRRSAEAVPKRCPSPNAGRASTPLTVSLPKRAVSAERRRPTTPSSPRSPSPSTPVRDTAAATLVTPRKASVTKSSPESLWPSTMRSLNVSFQSDAVGAPNGKKEKTISRTPSDRTLKPPSNVAAKGETPTARKPTPEKKRSPLKGKNSSDQLENSKPVDSFHSSPLDQHRWPSRTSGRASSIPSRSFVADKVNQTPSLSDSRIVTRPSLRRLSVDGTNRPVRKSASGLLMPASHVETEKQMFCGSAFHDGSQKLQRPSSSSSSERASLMSAAARIQSLPIPRSRPPSPSVSRGVSPSRGRIGNPSSRGTSPARVRPSSPSRQPQDTSALSFIADIKKGKKAANDIEDVHQLRLLYNRHLQWRYTNARTDAAMRSHKAKAEKMLYNIWMIILDLSDSVRKKRSNLQQLKLKFKLYSVLVNQESYLHEWASIERDHTNSITWVIQDLQASTLRIPVTEGMKVDITSVKGAICSAVNVMNAMASSLSPRLQKVEDMNFLVSELADVAARERAMLNECESLFGSIAALQVEEDSLRTHLLQLKQSWRGDQLSLFRGTESIRSHREGKLGEYSAASSDLPLLPPLGGNGMSIKKPMDMILGFRWMTGCARRTAYPKKPMDMILDTEKPSAPTTSSNPDDLRGRQCRILRNTSSSDFWMRLCNALKMDDPAIDSPTAPANFGETIGILVVVGCLYLKAARDILAKAGEDY</sequence>
<dbReference type="GO" id="GO:0008017">
    <property type="term" value="F:microtubule binding"/>
    <property type="evidence" value="ECO:0007669"/>
    <property type="project" value="TreeGrafter"/>
</dbReference>
<feature type="compositionally biased region" description="Polar residues" evidence="2">
    <location>
        <begin position="221"/>
        <end position="232"/>
    </location>
</feature>
<feature type="compositionally biased region" description="Low complexity" evidence="2">
    <location>
        <begin position="358"/>
        <end position="371"/>
    </location>
</feature>
<feature type="region of interest" description="Disordered" evidence="2">
    <location>
        <begin position="1"/>
        <end position="252"/>
    </location>
</feature>
<dbReference type="GO" id="GO:0051225">
    <property type="term" value="P:spindle assembly"/>
    <property type="evidence" value="ECO:0007669"/>
    <property type="project" value="TreeGrafter"/>
</dbReference>
<name>A0A8X8XHS9_SALSN</name>
<accession>A0A8X8XHS9</accession>
<proteinExistence type="inferred from homology"/>
<protein>
    <recommendedName>
        <fullName evidence="5">AUGMIN subunit 8</fullName>
    </recommendedName>
</protein>
<dbReference type="InterPro" id="IPR007573">
    <property type="entry name" value="QWRF"/>
</dbReference>
<dbReference type="PANTHER" id="PTHR31807:SF37">
    <property type="entry name" value="HAUS AUGMIN-LIKE COMPLEX SUBUNIT 8"/>
    <property type="match status" value="1"/>
</dbReference>
<evidence type="ECO:0000313" key="4">
    <source>
        <dbReference type="Proteomes" id="UP000298416"/>
    </source>
</evidence>
<evidence type="ECO:0000256" key="1">
    <source>
        <dbReference type="ARBA" id="ARBA00010016"/>
    </source>
</evidence>
<dbReference type="PANTHER" id="PTHR31807">
    <property type="entry name" value="AUGMIN FAMILY MEMBER"/>
    <property type="match status" value="1"/>
</dbReference>
<reference evidence="3" key="1">
    <citation type="submission" date="2018-01" db="EMBL/GenBank/DDBJ databases">
        <authorList>
            <person name="Mao J.F."/>
        </authorList>
    </citation>
    <scope>NUCLEOTIDE SEQUENCE</scope>
    <source>
        <strain evidence="3">Huo1</strain>
        <tissue evidence="3">Leaf</tissue>
    </source>
</reference>